<comment type="similarity">
    <text evidence="1">Belongs to the ATP-dependent DNA ligase family.</text>
</comment>
<dbReference type="SUPFAM" id="SSF56091">
    <property type="entry name" value="DNA ligase/mRNA capping enzyme, catalytic domain"/>
    <property type="match status" value="1"/>
</dbReference>
<dbReference type="Pfam" id="PF01068">
    <property type="entry name" value="DNA_ligase_A_M"/>
    <property type="match status" value="1"/>
</dbReference>
<keyword evidence="2" id="KW-0436">Ligase</keyword>
<sequence length="200" mass="23027">MLLDERPVDFDEPGWLYEIKFDGYRVAAEFDGEVRLRTRNGTDCTKWFPEITQALAKVKGGQYIVDGEMCVLDELGRSDFDKLHDRARRRRWYEGASPVVYCVFDLLVYRGVDISQQPLVQRKAALAKLFKPAKPGILVVRHFDDQPQRIFEEAVIPLKLEGLVAKRAASTYQPGVRSTDWVKVKRKGAVPPERFNRGKR</sequence>
<accession>A0A5Q0MGG7</accession>
<dbReference type="GO" id="GO:0006281">
    <property type="term" value="P:DNA repair"/>
    <property type="evidence" value="ECO:0007669"/>
    <property type="project" value="InterPro"/>
</dbReference>
<dbReference type="AlphaFoldDB" id="A0A5Q0MGG7"/>
<name>A0A5Q0MGG7_VARPD</name>
<feature type="domain" description="ATP-dependent DNA ligase family profile" evidence="3">
    <location>
        <begin position="97"/>
        <end position="187"/>
    </location>
</feature>
<dbReference type="InterPro" id="IPR016059">
    <property type="entry name" value="DNA_ligase_ATP-dep_CS"/>
</dbReference>
<dbReference type="Gene3D" id="3.30.1490.70">
    <property type="match status" value="1"/>
</dbReference>
<proteinExistence type="inferred from homology"/>
<gene>
    <name evidence="4" type="ORF">GFK26_18250</name>
</gene>
<dbReference type="CDD" id="cd07906">
    <property type="entry name" value="Adenylation_DNA_ligase_LigD_LigC"/>
    <property type="match status" value="1"/>
</dbReference>
<evidence type="ECO:0000313" key="5">
    <source>
        <dbReference type="Proteomes" id="UP000326780"/>
    </source>
</evidence>
<dbReference type="Gene3D" id="3.30.470.30">
    <property type="entry name" value="DNA ligase/mRNA capping enzyme"/>
    <property type="match status" value="1"/>
</dbReference>
<dbReference type="PROSITE" id="PS00333">
    <property type="entry name" value="DNA_LIGASE_A2"/>
    <property type="match status" value="1"/>
</dbReference>
<dbReference type="InterPro" id="IPR050191">
    <property type="entry name" value="ATP-dep_DNA_ligase"/>
</dbReference>
<dbReference type="GO" id="GO:0005524">
    <property type="term" value="F:ATP binding"/>
    <property type="evidence" value="ECO:0007669"/>
    <property type="project" value="InterPro"/>
</dbReference>
<dbReference type="InterPro" id="IPR012310">
    <property type="entry name" value="DNA_ligase_ATP-dep_cent"/>
</dbReference>
<dbReference type="Proteomes" id="UP000326780">
    <property type="component" value="Chromosome"/>
</dbReference>
<dbReference type="GO" id="GO:0003910">
    <property type="term" value="F:DNA ligase (ATP) activity"/>
    <property type="evidence" value="ECO:0007669"/>
    <property type="project" value="InterPro"/>
</dbReference>
<evidence type="ECO:0000259" key="3">
    <source>
        <dbReference type="PROSITE" id="PS50160"/>
    </source>
</evidence>
<dbReference type="PANTHER" id="PTHR45674:SF4">
    <property type="entry name" value="DNA LIGASE 1"/>
    <property type="match status" value="1"/>
</dbReference>
<dbReference type="PROSITE" id="PS50160">
    <property type="entry name" value="DNA_LIGASE_A3"/>
    <property type="match status" value="1"/>
</dbReference>
<dbReference type="EMBL" id="CP045644">
    <property type="protein sequence ID" value="QFZ87645.1"/>
    <property type="molecule type" value="Genomic_DNA"/>
</dbReference>
<evidence type="ECO:0000313" key="4">
    <source>
        <dbReference type="EMBL" id="QFZ87645.1"/>
    </source>
</evidence>
<evidence type="ECO:0000256" key="2">
    <source>
        <dbReference type="ARBA" id="ARBA00022598"/>
    </source>
</evidence>
<evidence type="ECO:0000256" key="1">
    <source>
        <dbReference type="ARBA" id="ARBA00007572"/>
    </source>
</evidence>
<reference evidence="4 5" key="1">
    <citation type="submission" date="2019-10" db="EMBL/GenBank/DDBJ databases">
        <title>Complete genome sequence of Variovorax paradoxus 5C-2.</title>
        <authorList>
            <person name="Gogoleva N.E."/>
            <person name="Balkin A.S."/>
        </authorList>
    </citation>
    <scope>NUCLEOTIDE SEQUENCE [LARGE SCALE GENOMIC DNA]</scope>
    <source>
        <strain evidence="4 5">5C-2</strain>
    </source>
</reference>
<protein>
    <recommendedName>
        <fullName evidence="3">ATP-dependent DNA ligase family profile domain-containing protein</fullName>
    </recommendedName>
</protein>
<dbReference type="PANTHER" id="PTHR45674">
    <property type="entry name" value="DNA LIGASE 1/3 FAMILY MEMBER"/>
    <property type="match status" value="1"/>
</dbReference>
<organism evidence="4 5">
    <name type="scientific">Variovorax paradoxus</name>
    <dbReference type="NCBI Taxonomy" id="34073"/>
    <lineage>
        <taxon>Bacteria</taxon>
        <taxon>Pseudomonadati</taxon>
        <taxon>Pseudomonadota</taxon>
        <taxon>Betaproteobacteria</taxon>
        <taxon>Burkholderiales</taxon>
        <taxon>Comamonadaceae</taxon>
        <taxon>Variovorax</taxon>
    </lineage>
</organism>
<dbReference type="GO" id="GO:0006310">
    <property type="term" value="P:DNA recombination"/>
    <property type="evidence" value="ECO:0007669"/>
    <property type="project" value="InterPro"/>
</dbReference>